<feature type="domain" description="Metallo-beta-lactamase" evidence="1">
    <location>
        <begin position="28"/>
        <end position="198"/>
    </location>
</feature>
<dbReference type="Proteomes" id="UP001500298">
    <property type="component" value="Unassembled WGS sequence"/>
</dbReference>
<keyword evidence="3" id="KW-1185">Reference proteome</keyword>
<sequence length="277" mass="32366">MYITESFQYEEVLGFKFGYQPIGKPNMFSHIYYVDGLLIDTGHQRVRKAVKKTVQELNVEQIFITHHHEDHTGNILPLQAIYGCEVYASEMCCELMKNPPQLSFAQKITWGDREAYQHLTPIENVIYTPNYTFQIIPIPGHAPDMVALYEPNKKWLFSADLFINTYIGYFIEDESIREQINSIQKIITLDFEVLFCSHNPQLSHGKERLVKKLHFLESFFEEVASLHKKGYSPDEIFKLLELKENWMVKILSGGKLSRLNMVRSVVRDLERSLINKE</sequence>
<dbReference type="SMART" id="SM00849">
    <property type="entry name" value="Lactamase_B"/>
    <property type="match status" value="1"/>
</dbReference>
<comment type="caution">
    <text evidence="2">The sequence shown here is derived from an EMBL/GenBank/DDBJ whole genome shotgun (WGS) entry which is preliminary data.</text>
</comment>
<dbReference type="InterPro" id="IPR050855">
    <property type="entry name" value="NDM-1-like"/>
</dbReference>
<name>A0ABP9DGG2_9BACT</name>
<dbReference type="RefSeq" id="WP_345371647.1">
    <property type="nucleotide sequence ID" value="NZ_BAABJX010000032.1"/>
</dbReference>
<protein>
    <submittedName>
        <fullName evidence="2">MBL fold metallo-hydrolase</fullName>
    </submittedName>
</protein>
<dbReference type="Pfam" id="PF00753">
    <property type="entry name" value="Lactamase_B"/>
    <property type="match status" value="1"/>
</dbReference>
<dbReference type="PANTHER" id="PTHR42951">
    <property type="entry name" value="METALLO-BETA-LACTAMASE DOMAIN-CONTAINING"/>
    <property type="match status" value="1"/>
</dbReference>
<reference evidence="3" key="1">
    <citation type="journal article" date="2019" name="Int. J. Syst. Evol. Microbiol.">
        <title>The Global Catalogue of Microorganisms (GCM) 10K type strain sequencing project: providing services to taxonomists for standard genome sequencing and annotation.</title>
        <authorList>
            <consortium name="The Broad Institute Genomics Platform"/>
            <consortium name="The Broad Institute Genome Sequencing Center for Infectious Disease"/>
            <person name="Wu L."/>
            <person name="Ma J."/>
        </authorList>
    </citation>
    <scope>NUCLEOTIDE SEQUENCE [LARGE SCALE GENOMIC DNA]</scope>
    <source>
        <strain evidence="3">JCM 18326</strain>
    </source>
</reference>
<evidence type="ECO:0000313" key="3">
    <source>
        <dbReference type="Proteomes" id="UP001500298"/>
    </source>
</evidence>
<dbReference type="PANTHER" id="PTHR42951:SF17">
    <property type="entry name" value="METALLO-BETA-LACTAMASE DOMAIN-CONTAINING PROTEIN"/>
    <property type="match status" value="1"/>
</dbReference>
<evidence type="ECO:0000313" key="2">
    <source>
        <dbReference type="EMBL" id="GAA4835870.1"/>
    </source>
</evidence>
<dbReference type="SUPFAM" id="SSF56281">
    <property type="entry name" value="Metallo-hydrolase/oxidoreductase"/>
    <property type="match status" value="1"/>
</dbReference>
<accession>A0ABP9DGG2</accession>
<dbReference type="InterPro" id="IPR001279">
    <property type="entry name" value="Metallo-B-lactamas"/>
</dbReference>
<dbReference type="Gene3D" id="3.60.15.10">
    <property type="entry name" value="Ribonuclease Z/Hydroxyacylglutathione hydrolase-like"/>
    <property type="match status" value="1"/>
</dbReference>
<gene>
    <name evidence="2" type="ORF">GCM10023331_21410</name>
</gene>
<dbReference type="EMBL" id="BAABJX010000032">
    <property type="protein sequence ID" value="GAA4835870.1"/>
    <property type="molecule type" value="Genomic_DNA"/>
</dbReference>
<proteinExistence type="predicted"/>
<evidence type="ECO:0000259" key="1">
    <source>
        <dbReference type="SMART" id="SM00849"/>
    </source>
</evidence>
<dbReference type="InterPro" id="IPR036866">
    <property type="entry name" value="RibonucZ/Hydroxyglut_hydro"/>
</dbReference>
<organism evidence="2 3">
    <name type="scientific">Algivirga pacifica</name>
    <dbReference type="NCBI Taxonomy" id="1162670"/>
    <lineage>
        <taxon>Bacteria</taxon>
        <taxon>Pseudomonadati</taxon>
        <taxon>Bacteroidota</taxon>
        <taxon>Cytophagia</taxon>
        <taxon>Cytophagales</taxon>
        <taxon>Flammeovirgaceae</taxon>
        <taxon>Algivirga</taxon>
    </lineage>
</organism>